<dbReference type="Proteomes" id="UP000286921">
    <property type="component" value="Unassembled WGS sequence"/>
</dbReference>
<comment type="caution">
    <text evidence="1">The sequence shown here is derived from an EMBL/GenBank/DDBJ whole genome shotgun (WGS) entry which is preliminary data.</text>
</comment>
<protein>
    <submittedName>
        <fullName evidence="1">Uncharacterized protein AN7484</fullName>
    </submittedName>
</protein>
<reference evidence="1 2" key="1">
    <citation type="submission" date="2016-09" db="EMBL/GenBank/DDBJ databases">
        <title>Aspergillus awamori IFM 58123T.</title>
        <authorList>
            <person name="Kusuya Y."/>
            <person name="Shimizu M."/>
            <person name="Takahashi H."/>
            <person name="Yaguchi T."/>
        </authorList>
    </citation>
    <scope>NUCLEOTIDE SEQUENCE [LARGE SCALE GENOMIC DNA]</scope>
    <source>
        <strain evidence="1 2">IFM 58123</strain>
    </source>
</reference>
<accession>A0A401KF75</accession>
<dbReference type="AlphaFoldDB" id="A0A401KF75"/>
<evidence type="ECO:0000313" key="1">
    <source>
        <dbReference type="EMBL" id="GCB17927.1"/>
    </source>
</evidence>
<gene>
    <name evidence="1" type="ORF">AAWM_00812</name>
</gene>
<dbReference type="PANTHER" id="PTHR35332">
    <property type="entry name" value="REGULATION OF ENOLASE PROTEIN 1"/>
    <property type="match status" value="1"/>
</dbReference>
<dbReference type="InterPro" id="IPR009784">
    <property type="entry name" value="DUF1349"/>
</dbReference>
<name>A0A401KF75_ASPAW</name>
<proteinExistence type="predicted"/>
<organism evidence="1 2">
    <name type="scientific">Aspergillus awamori</name>
    <name type="common">Black koji mold</name>
    <dbReference type="NCBI Taxonomy" id="105351"/>
    <lineage>
        <taxon>Eukaryota</taxon>
        <taxon>Fungi</taxon>
        <taxon>Dikarya</taxon>
        <taxon>Ascomycota</taxon>
        <taxon>Pezizomycotina</taxon>
        <taxon>Eurotiomycetes</taxon>
        <taxon>Eurotiomycetidae</taxon>
        <taxon>Eurotiales</taxon>
        <taxon>Aspergillaceae</taxon>
        <taxon>Aspergillus</taxon>
    </lineage>
</organism>
<dbReference type="PANTHER" id="PTHR35332:SF2">
    <property type="entry name" value="REGULATION OF ENOLASE PROTEIN 1"/>
    <property type="match status" value="1"/>
</dbReference>
<dbReference type="STRING" id="105351.A0A401KF75"/>
<keyword evidence="2" id="KW-1185">Reference proteome</keyword>
<dbReference type="EMBL" id="BDHI01000001">
    <property type="protein sequence ID" value="GCB17927.1"/>
    <property type="molecule type" value="Genomic_DNA"/>
</dbReference>
<dbReference type="Pfam" id="PF07081">
    <property type="entry name" value="DUF1349"/>
    <property type="match status" value="1"/>
</dbReference>
<sequence length="381" mass="41716">MKNQRQASNQANKPSSFPPNFAWPGHGVFPFATKGSARLLMSSVEKEIPRSRAQPAIVELAIVGEKNLQGTPKPHGGGCTVRISYDRIPIRVPVAQVNPGAGLSSECLTAKQRDLSLLFLTSSISGSPFSSKTFVFCSLKSYFTSIPILPFQFSFINPSPIRIVQRGEDLTDIAKASSSRNQTAIMTKFTFANSSEKVPGDGILPAQFSIRAAPSTDAWSKPPSTDTFTAPILYRSVPLKSFKRVRVAFNAVWQQNYDQGGLILVLNGAGGTRKWVKTGIELTRGRPHLSTVTKDNWADWSLQPVPSGGGAATLELVRESDNSLWIYLVEGIQKSPLREVTWVFEESDVQDFWVGLYAARPSKEGEDLVVNFGHLILDTSD</sequence>
<evidence type="ECO:0000313" key="2">
    <source>
        <dbReference type="Proteomes" id="UP000286921"/>
    </source>
</evidence>
<dbReference type="Gene3D" id="2.60.120.200">
    <property type="match status" value="1"/>
</dbReference>